<protein>
    <recommendedName>
        <fullName evidence="2">O-acyltransferase WSD1-like N-terminal domain-containing protein</fullName>
    </recommendedName>
</protein>
<proteinExistence type="predicted"/>
<sequence>MLPSRGNIAQQDRAAGYPSGPQPEELTMGRKTEASPLDALLYHDRTMCIGLVLHLTGRAPTPDRLASHVRDRLDRLPALSVIVSGSGTAATWLRRSPELGYHVRSRDLSAGADIYDVVRELHREPFAEGRPPWTMTILDGHIPGEYLIFYRVSHGVQDIGGITRTLEILSGTHRSTRPIRTPQCAAWSNRRGPGCVITCMRSGWWQGRVARPRYGRIQCTAIPASGRSNGPRYRRIRCEAWPVPMGEALMTPICPASRGSYRSGRHGITRTPTATRSRFRWRSTTGDPRTSVPPETNSPSGV</sequence>
<feature type="region of interest" description="Disordered" evidence="1">
    <location>
        <begin position="1"/>
        <end position="29"/>
    </location>
</feature>
<reference evidence="3 4" key="1">
    <citation type="journal article" date="2019" name="ACS Chem. Biol.">
        <title>Identification and Mobilization of a Cryptic Antibiotic Biosynthesis Gene Locus from a Human-Pathogenic Nocardia Isolate.</title>
        <authorList>
            <person name="Herisse M."/>
            <person name="Ishida K."/>
            <person name="Porter J.L."/>
            <person name="Howden B."/>
            <person name="Hertweck C."/>
            <person name="Stinear T.P."/>
            <person name="Pidot S.J."/>
        </authorList>
    </citation>
    <scope>NUCLEOTIDE SEQUENCE [LARGE SCALE GENOMIC DNA]</scope>
    <source>
        <strain evidence="3 4">AUSMDU00024985</strain>
    </source>
</reference>
<dbReference type="Proteomes" id="UP000501705">
    <property type="component" value="Chromosome"/>
</dbReference>
<dbReference type="Pfam" id="PF03007">
    <property type="entry name" value="WS_DGAT_cat"/>
    <property type="match status" value="1"/>
</dbReference>
<dbReference type="AlphaFoldDB" id="A0A6G9XR37"/>
<evidence type="ECO:0000313" key="4">
    <source>
        <dbReference type="Proteomes" id="UP000501705"/>
    </source>
</evidence>
<dbReference type="GO" id="GO:0045017">
    <property type="term" value="P:glycerolipid biosynthetic process"/>
    <property type="evidence" value="ECO:0007669"/>
    <property type="project" value="InterPro"/>
</dbReference>
<name>A0A6G9XR37_NOCBR</name>
<feature type="region of interest" description="Disordered" evidence="1">
    <location>
        <begin position="260"/>
        <end position="302"/>
    </location>
</feature>
<organism evidence="3 4">
    <name type="scientific">Nocardia brasiliensis</name>
    <dbReference type="NCBI Taxonomy" id="37326"/>
    <lineage>
        <taxon>Bacteria</taxon>
        <taxon>Bacillati</taxon>
        <taxon>Actinomycetota</taxon>
        <taxon>Actinomycetes</taxon>
        <taxon>Mycobacteriales</taxon>
        <taxon>Nocardiaceae</taxon>
        <taxon>Nocardia</taxon>
    </lineage>
</organism>
<evidence type="ECO:0000256" key="1">
    <source>
        <dbReference type="SAM" id="MobiDB-lite"/>
    </source>
</evidence>
<dbReference type="SUPFAM" id="SSF52777">
    <property type="entry name" value="CoA-dependent acyltransferases"/>
    <property type="match status" value="1"/>
</dbReference>
<evidence type="ECO:0000259" key="2">
    <source>
        <dbReference type="Pfam" id="PF03007"/>
    </source>
</evidence>
<feature type="compositionally biased region" description="Polar residues" evidence="1">
    <location>
        <begin position="270"/>
        <end position="302"/>
    </location>
</feature>
<dbReference type="InterPro" id="IPR004255">
    <property type="entry name" value="O-acyltransferase_WSD1_N"/>
</dbReference>
<accession>A0A6G9XR37</accession>
<gene>
    <name evidence="3" type="ORF">F5X71_14585</name>
</gene>
<dbReference type="EMBL" id="CP046171">
    <property type="protein sequence ID" value="QIS03384.1"/>
    <property type="molecule type" value="Genomic_DNA"/>
</dbReference>
<evidence type="ECO:0000313" key="3">
    <source>
        <dbReference type="EMBL" id="QIS03384.1"/>
    </source>
</evidence>
<dbReference type="GO" id="GO:0004144">
    <property type="term" value="F:diacylglycerol O-acyltransferase activity"/>
    <property type="evidence" value="ECO:0007669"/>
    <property type="project" value="InterPro"/>
</dbReference>
<feature type="domain" description="O-acyltransferase WSD1-like N-terminal" evidence="2">
    <location>
        <begin position="63"/>
        <end position="182"/>
    </location>
</feature>